<dbReference type="PANTHER" id="PTHR35205:SF1">
    <property type="entry name" value="ZU5 DOMAIN-CONTAINING PROTEIN"/>
    <property type="match status" value="1"/>
</dbReference>
<dbReference type="Gene3D" id="3.40.50.300">
    <property type="entry name" value="P-loop containing nucleotide triphosphate hydrolases"/>
    <property type="match status" value="1"/>
</dbReference>
<dbReference type="AlphaFoldDB" id="A0A6A5U0W7"/>
<reference evidence="3" key="1">
    <citation type="journal article" date="2020" name="Stud. Mycol.">
        <title>101 Dothideomycetes genomes: a test case for predicting lifestyles and emergence of pathogens.</title>
        <authorList>
            <person name="Haridas S."/>
            <person name="Albert R."/>
            <person name="Binder M."/>
            <person name="Bloem J."/>
            <person name="Labutti K."/>
            <person name="Salamov A."/>
            <person name="Andreopoulos B."/>
            <person name="Baker S."/>
            <person name="Barry K."/>
            <person name="Bills G."/>
            <person name="Bluhm B."/>
            <person name="Cannon C."/>
            <person name="Castanera R."/>
            <person name="Culley D."/>
            <person name="Daum C."/>
            <person name="Ezra D."/>
            <person name="Gonzalez J."/>
            <person name="Henrissat B."/>
            <person name="Kuo A."/>
            <person name="Liang C."/>
            <person name="Lipzen A."/>
            <person name="Lutzoni F."/>
            <person name="Magnuson J."/>
            <person name="Mondo S."/>
            <person name="Nolan M."/>
            <person name="Ohm R."/>
            <person name="Pangilinan J."/>
            <person name="Park H.-J."/>
            <person name="Ramirez L."/>
            <person name="Alfaro M."/>
            <person name="Sun H."/>
            <person name="Tritt A."/>
            <person name="Yoshinaga Y."/>
            <person name="Zwiers L.-H."/>
            <person name="Turgeon B."/>
            <person name="Goodwin S."/>
            <person name="Spatafora J."/>
            <person name="Crous P."/>
            <person name="Grigoriev I."/>
        </authorList>
    </citation>
    <scope>NUCLEOTIDE SEQUENCE</scope>
    <source>
        <strain evidence="3">CBS 675.92</strain>
    </source>
</reference>
<feature type="domain" description="NB-ARC" evidence="1">
    <location>
        <begin position="48"/>
        <end position="130"/>
    </location>
</feature>
<keyword evidence="4" id="KW-1185">Reference proteome</keyword>
<protein>
    <submittedName>
        <fullName evidence="3">Uncharacterized protein</fullName>
    </submittedName>
</protein>
<dbReference type="Pfam" id="PF25000">
    <property type="entry name" value="DUF7779"/>
    <property type="match status" value="1"/>
</dbReference>
<evidence type="ECO:0000313" key="4">
    <source>
        <dbReference type="Proteomes" id="UP000800035"/>
    </source>
</evidence>
<gene>
    <name evidence="3" type="ORF">CC80DRAFT_416915</name>
</gene>
<dbReference type="Pfam" id="PF00931">
    <property type="entry name" value="NB-ARC"/>
    <property type="match status" value="1"/>
</dbReference>
<sequence length="438" mass="49470">MPAELLRQLAELEKGVKNNLNVSTAEDTDGPQLNNIPYPRNPNFFGREKELTAIGEHLDHVQGDLKFRSLALWGMGGIGKTQIALEYTRKREQDGLGAIFWVHSEKTIDMYQSFTAIAELLDLENRMKEGSGIQNQYLVTKWLQKAQDPNLVRRCWPASQYGSVLITSRNEVVSIDPAEDGLSVPVFSPLEGSQYLYSILKRKAYSDVEKESCEKLAARLDGLPLALTLMGTQIRTKHRKIQRFLDDYNKDYERHHKTPEGGTQNIFYRHSLETAYRTSFDGLNDKPHAAAILAVFSFLAPDSIPEELFEVTDASCLTSDLAFEDALDPLLTSSLITRDSDDGTIRVHRLIQEEFRIYLSQKGGKERQSAFLNAATKLLCAVYPKSVNGLPLRNQWSQCKKYTPHVLALCGRFRELGAINRSSEELGEFMTLLTSCAW</sequence>
<organism evidence="3 4">
    <name type="scientific">Byssothecium circinans</name>
    <dbReference type="NCBI Taxonomy" id="147558"/>
    <lineage>
        <taxon>Eukaryota</taxon>
        <taxon>Fungi</taxon>
        <taxon>Dikarya</taxon>
        <taxon>Ascomycota</taxon>
        <taxon>Pezizomycotina</taxon>
        <taxon>Dothideomycetes</taxon>
        <taxon>Pleosporomycetidae</taxon>
        <taxon>Pleosporales</taxon>
        <taxon>Massarineae</taxon>
        <taxon>Massarinaceae</taxon>
        <taxon>Byssothecium</taxon>
    </lineage>
</organism>
<dbReference type="OrthoDB" id="5394701at2759"/>
<evidence type="ECO:0000313" key="3">
    <source>
        <dbReference type="EMBL" id="KAF1954827.1"/>
    </source>
</evidence>
<dbReference type="GO" id="GO:0043531">
    <property type="term" value="F:ADP binding"/>
    <property type="evidence" value="ECO:0007669"/>
    <property type="project" value="InterPro"/>
</dbReference>
<dbReference type="PANTHER" id="PTHR35205">
    <property type="entry name" value="NB-ARC AND TPR DOMAIN PROTEIN"/>
    <property type="match status" value="1"/>
</dbReference>
<dbReference type="InterPro" id="IPR056681">
    <property type="entry name" value="DUF7779"/>
</dbReference>
<proteinExistence type="predicted"/>
<dbReference type="InterPro" id="IPR027417">
    <property type="entry name" value="P-loop_NTPase"/>
</dbReference>
<accession>A0A6A5U0W7</accession>
<name>A0A6A5U0W7_9PLEO</name>
<evidence type="ECO:0000259" key="1">
    <source>
        <dbReference type="Pfam" id="PF00931"/>
    </source>
</evidence>
<evidence type="ECO:0000259" key="2">
    <source>
        <dbReference type="Pfam" id="PF25000"/>
    </source>
</evidence>
<dbReference type="PRINTS" id="PR00364">
    <property type="entry name" value="DISEASERSIST"/>
</dbReference>
<feature type="domain" description="DUF7779" evidence="2">
    <location>
        <begin position="286"/>
        <end position="361"/>
    </location>
</feature>
<dbReference type="InterPro" id="IPR002182">
    <property type="entry name" value="NB-ARC"/>
</dbReference>
<dbReference type="Proteomes" id="UP000800035">
    <property type="component" value="Unassembled WGS sequence"/>
</dbReference>
<dbReference type="SUPFAM" id="SSF52540">
    <property type="entry name" value="P-loop containing nucleoside triphosphate hydrolases"/>
    <property type="match status" value="1"/>
</dbReference>
<dbReference type="EMBL" id="ML976997">
    <property type="protein sequence ID" value="KAF1954827.1"/>
    <property type="molecule type" value="Genomic_DNA"/>
</dbReference>